<evidence type="ECO:0000313" key="2">
    <source>
        <dbReference type="EMBL" id="SHK04236.1"/>
    </source>
</evidence>
<feature type="region of interest" description="Disordered" evidence="1">
    <location>
        <begin position="194"/>
        <end position="238"/>
    </location>
</feature>
<evidence type="ECO:0000313" key="3">
    <source>
        <dbReference type="Proteomes" id="UP000184363"/>
    </source>
</evidence>
<organism evidence="2 3">
    <name type="scientific">Pseudonocardia thermophila</name>
    <dbReference type="NCBI Taxonomy" id="1848"/>
    <lineage>
        <taxon>Bacteria</taxon>
        <taxon>Bacillati</taxon>
        <taxon>Actinomycetota</taxon>
        <taxon>Actinomycetes</taxon>
        <taxon>Pseudonocardiales</taxon>
        <taxon>Pseudonocardiaceae</taxon>
        <taxon>Pseudonocardia</taxon>
    </lineage>
</organism>
<dbReference type="EMBL" id="FRAP01000002">
    <property type="protein sequence ID" value="SHK04236.1"/>
    <property type="molecule type" value="Genomic_DNA"/>
</dbReference>
<sequence>MLEEVLELPRQPDELGDVHTGGFVQDQPGPAAADVEHLAGVARSVTSGRGEQRLLGRPECGRDAVQRAHRGAGAPVAEDADAVAELLDRALHAAPLLLDLGHQPTDAADAAEQAVRSRCGTPRRSLVQRSPYVAISGTFEEFLAARSSTFVARIRQRRRKLGESGELRLVFHDGRDDPDVLDAALGLEGSVRGGAAGHGAGARSAPARPAHPGAAPLTRPVRWPAPSPAPAPAWWRCR</sequence>
<dbReference type="Proteomes" id="UP000184363">
    <property type="component" value="Unassembled WGS sequence"/>
</dbReference>
<proteinExistence type="predicted"/>
<evidence type="ECO:0000256" key="1">
    <source>
        <dbReference type="SAM" id="MobiDB-lite"/>
    </source>
</evidence>
<feature type="compositionally biased region" description="Low complexity" evidence="1">
    <location>
        <begin position="201"/>
        <end position="222"/>
    </location>
</feature>
<keyword evidence="3" id="KW-1185">Reference proteome</keyword>
<name>A0A1M6P8J5_PSETH</name>
<dbReference type="AlphaFoldDB" id="A0A1M6P8J5"/>
<protein>
    <submittedName>
        <fullName evidence="2">Uncharacterized protein</fullName>
    </submittedName>
</protein>
<gene>
    <name evidence="2" type="ORF">SAMN05443637_102110</name>
</gene>
<accession>A0A1M6P8J5</accession>
<reference evidence="2 3" key="1">
    <citation type="submission" date="2016-11" db="EMBL/GenBank/DDBJ databases">
        <authorList>
            <person name="Jaros S."/>
            <person name="Januszkiewicz K."/>
            <person name="Wedrychowicz H."/>
        </authorList>
    </citation>
    <scope>NUCLEOTIDE SEQUENCE [LARGE SCALE GENOMIC DNA]</scope>
    <source>
        <strain evidence="2 3">DSM 43832</strain>
    </source>
</reference>